<feature type="region of interest" description="Disordered" evidence="8">
    <location>
        <begin position="179"/>
        <end position="200"/>
    </location>
</feature>
<gene>
    <name evidence="10" type="ORF">J4Q44_G00153810</name>
</gene>
<keyword evidence="3 6" id="KW-0863">Zinc-finger</keyword>
<protein>
    <recommendedName>
        <fullName evidence="9">C2H2-type domain-containing protein</fullName>
    </recommendedName>
</protein>
<proteinExistence type="predicted"/>
<dbReference type="GO" id="GO:0005634">
    <property type="term" value="C:nucleus"/>
    <property type="evidence" value="ECO:0007669"/>
    <property type="project" value="UniProtKB-SubCell"/>
</dbReference>
<evidence type="ECO:0000256" key="7">
    <source>
        <dbReference type="SAM" id="Coils"/>
    </source>
</evidence>
<evidence type="ECO:0000256" key="5">
    <source>
        <dbReference type="ARBA" id="ARBA00023242"/>
    </source>
</evidence>
<feature type="compositionally biased region" description="Polar residues" evidence="8">
    <location>
        <begin position="179"/>
        <end position="193"/>
    </location>
</feature>
<dbReference type="SMART" id="SM00355">
    <property type="entry name" value="ZnF_C2H2"/>
    <property type="match status" value="9"/>
</dbReference>
<dbReference type="InterPro" id="IPR051643">
    <property type="entry name" value="Transcr_Reg_ZincFinger"/>
</dbReference>
<keyword evidence="2" id="KW-0479">Metal-binding</keyword>
<keyword evidence="5" id="KW-0539">Nucleus</keyword>
<dbReference type="GO" id="GO:0008270">
    <property type="term" value="F:zinc ion binding"/>
    <property type="evidence" value="ECO:0007669"/>
    <property type="project" value="UniProtKB-KW"/>
</dbReference>
<feature type="compositionally biased region" description="Polar residues" evidence="8">
    <location>
        <begin position="783"/>
        <end position="802"/>
    </location>
</feature>
<evidence type="ECO:0000256" key="6">
    <source>
        <dbReference type="PROSITE-ProRule" id="PRU00042"/>
    </source>
</evidence>
<dbReference type="PROSITE" id="PS50157">
    <property type="entry name" value="ZINC_FINGER_C2H2_2"/>
    <property type="match status" value="2"/>
</dbReference>
<evidence type="ECO:0000259" key="9">
    <source>
        <dbReference type="PROSITE" id="PS50157"/>
    </source>
</evidence>
<evidence type="ECO:0000313" key="10">
    <source>
        <dbReference type="EMBL" id="KAK6313922.1"/>
    </source>
</evidence>
<sequence>MDGGRKTYSVKCNDKLVNCYCFLHWEGGFSEDRRVEPMVWNRLNILEPLQRHTSSLKNNAAGLSEQLSSDRLPNPLNGAQPSPFVPSSVPAVPHTAQAPHSLPSVALVNGPASHPNSEESCGLNKDSTTPNTVLVEAQDAQLRQAGRDSSPQVLPPPSELQSDAMKNPARLGPVLKTLATTQPGANNTSPSDSGESEAELPYQASDTTLSGHSPQPHQTPINQIWTAEGVKARARSIWDLNTTESSESSSDGSDGTDALHWDSQKELIRVLWNNRNVDSSLETNAAGVGVMPQLTSQRQRKRKIHLVGTSGSPEKVYNSSSNHTYKKWHIEEEDDDEEDFDINEEESPCKKDDVQASVNSCQEHPSDRPVIIKKLIVRADCHEDNHSDSLFSRKPKQLKTEQSEEEPSFFPCTKCNVNFKEKRHLHRHMMYHLDGHNHQIRHHENVPRPFICRECGRSFRDRNSLLKHMIIHQERREKLMEEIQGLNKLRDEGRNAKLQCPQCVFGTNCPKTFVQHAKTHEKDKRYYCCEECNHMALTERELEAHLYAVHCDTLQYKYKNMIKDEESEFPTDNNEDNESRSVLFHCKVCPFSTQYENDLKSHCELIHQFCEDECGSPPFNKAPDHQDQYRLADPSKKADLKLLQLKQKFCIKKPAFWKRADLPLWSGSVADFYTRDKADAQKSYKDLSSSQFNCSLVSSTNKLSPSVWRSDKPSKLSPKPTEKIDVTTGLPYVEEDNQQYDHVVSGISERTKYPSNVDVLVTSKTAKPGQMLNHSYDSDKSQGDSNNLTCRKSEPQAVTQKSPSKRKMFTPFRNTVDKVVDHVLPKLNPKLKETTTPEDTEEGDDDYEDTYDFSAYTSEATANFLDSSENERNPYARSYFIRRQRGSFVKEDPAPAADVVHFEKNAAQADHHLKKTEVKEGEYDSDDIQKLIIKEECIESSVCDDPPESPTTTNTQNQSLSYEYDVSPPFGTERKSCPYCPAVFESGVGLSNHVRGHLHRVGLSYDARHVVSPEQVASQDRQPRIRRKIPSVARRIKKAEKPESQAEHTCPLCCGWFDTNTGLSNHVRGHLKRIGKTSTSTSKSPVCILNELLQDEQEHQNILQTLNRKQFLSRPIISQKFIGSDGLFLTPTGIPVKIQHGCQPGQDGNSTPWGPSATTPREEGVKRDELFSERKSIEIRGVREPSQGTLVELLRKRKLDKEQEQLRDNSRSYEADRKHFTVTKERFEERQNQQASNLEPHWAQERNESNKKMCIHCNTTFPSAVSLSNHLRAYARRKRVAMLEGTTYSCIQKKPRLRAGPKKKLFSALPPAVEEMYRLTCRFCDLVFQGPLSVQEDWIKHLQRHLMHTSVPHTGAGMVEVLGLHKNMSSLPPQQHLCLEHPMSNEHPAAHEPQERHEHPCLEHPSPRDHPSPQQEPPLPNEHPKTHEHTEPHDERLLHHAYPSSNEHPSLEQHTATPPLELLPVAS</sequence>
<name>A0AAN8LL18_9TELE</name>
<dbReference type="InterPro" id="IPR055125">
    <property type="entry name" value="Wiz_C_Znf"/>
</dbReference>
<feature type="domain" description="C2H2-type" evidence="9">
    <location>
        <begin position="410"/>
        <end position="432"/>
    </location>
</feature>
<dbReference type="PANTHER" id="PTHR24396">
    <property type="entry name" value="ZINC FINGER PROTEIN"/>
    <property type="match status" value="1"/>
</dbReference>
<feature type="domain" description="C2H2-type" evidence="9">
    <location>
        <begin position="450"/>
        <end position="477"/>
    </location>
</feature>
<comment type="subcellular location">
    <subcellularLocation>
        <location evidence="1">Nucleus</location>
    </subcellularLocation>
</comment>
<feature type="compositionally biased region" description="Basic and acidic residues" evidence="8">
    <location>
        <begin position="1388"/>
        <end position="1411"/>
    </location>
</feature>
<feature type="region of interest" description="Disordered" evidence="8">
    <location>
        <begin position="1142"/>
        <end position="1166"/>
    </location>
</feature>
<dbReference type="GO" id="GO:0000978">
    <property type="term" value="F:RNA polymerase II cis-regulatory region sequence-specific DNA binding"/>
    <property type="evidence" value="ECO:0007669"/>
    <property type="project" value="TreeGrafter"/>
</dbReference>
<keyword evidence="11" id="KW-1185">Reference proteome</keyword>
<feature type="region of interest" description="Disordered" evidence="8">
    <location>
        <begin position="67"/>
        <end position="129"/>
    </location>
</feature>
<feature type="compositionally biased region" description="Polar residues" evidence="8">
    <location>
        <begin position="1146"/>
        <end position="1159"/>
    </location>
</feature>
<dbReference type="FunFam" id="3.30.160.60:FF:000409">
    <property type="entry name" value="zinc finger protein 644 isoform X1"/>
    <property type="match status" value="1"/>
</dbReference>
<feature type="region of interest" description="Disordered" evidence="8">
    <location>
        <begin position="703"/>
        <end position="723"/>
    </location>
</feature>
<evidence type="ECO:0000256" key="3">
    <source>
        <dbReference type="ARBA" id="ARBA00022771"/>
    </source>
</evidence>
<feature type="region of interest" description="Disordered" evidence="8">
    <location>
        <begin position="142"/>
        <end position="165"/>
    </location>
</feature>
<feature type="compositionally biased region" description="Low complexity" evidence="8">
    <location>
        <begin position="81"/>
        <end position="93"/>
    </location>
</feature>
<feature type="region of interest" description="Disordered" evidence="8">
    <location>
        <begin position="333"/>
        <end position="354"/>
    </location>
</feature>
<evidence type="ECO:0000256" key="8">
    <source>
        <dbReference type="SAM" id="MobiDB-lite"/>
    </source>
</evidence>
<feature type="compositionally biased region" description="Polar residues" evidence="8">
    <location>
        <begin position="114"/>
        <end position="129"/>
    </location>
</feature>
<dbReference type="GO" id="GO:0000981">
    <property type="term" value="F:DNA-binding transcription factor activity, RNA polymerase II-specific"/>
    <property type="evidence" value="ECO:0007669"/>
    <property type="project" value="TreeGrafter"/>
</dbReference>
<feature type="region of interest" description="Disordered" evidence="8">
    <location>
        <begin position="829"/>
        <end position="849"/>
    </location>
</feature>
<organism evidence="10 11">
    <name type="scientific">Coregonus suidteri</name>
    <dbReference type="NCBI Taxonomy" id="861788"/>
    <lineage>
        <taxon>Eukaryota</taxon>
        <taxon>Metazoa</taxon>
        <taxon>Chordata</taxon>
        <taxon>Craniata</taxon>
        <taxon>Vertebrata</taxon>
        <taxon>Euteleostomi</taxon>
        <taxon>Actinopterygii</taxon>
        <taxon>Neopterygii</taxon>
        <taxon>Teleostei</taxon>
        <taxon>Protacanthopterygii</taxon>
        <taxon>Salmoniformes</taxon>
        <taxon>Salmonidae</taxon>
        <taxon>Coregoninae</taxon>
        <taxon>Coregonus</taxon>
    </lineage>
</organism>
<dbReference type="PANTHER" id="PTHR24396:SF25">
    <property type="entry name" value="ZINC FINGER PROTEIN 644"/>
    <property type="match status" value="1"/>
</dbReference>
<dbReference type="Pfam" id="PF23015">
    <property type="entry name" value="zf-WIZ"/>
    <property type="match status" value="1"/>
</dbReference>
<dbReference type="Proteomes" id="UP001356427">
    <property type="component" value="Unassembled WGS sequence"/>
</dbReference>
<dbReference type="EMBL" id="JAGTTL010000013">
    <property type="protein sequence ID" value="KAK6313922.1"/>
    <property type="molecule type" value="Genomic_DNA"/>
</dbReference>
<dbReference type="Gene3D" id="3.30.160.60">
    <property type="entry name" value="Classic Zinc Finger"/>
    <property type="match status" value="1"/>
</dbReference>
<reference evidence="10 11" key="1">
    <citation type="submission" date="2021-04" db="EMBL/GenBank/DDBJ databases">
        <authorList>
            <person name="De Guttry C."/>
            <person name="Zahm M."/>
            <person name="Klopp C."/>
            <person name="Cabau C."/>
            <person name="Louis A."/>
            <person name="Berthelot C."/>
            <person name="Parey E."/>
            <person name="Roest Crollius H."/>
            <person name="Montfort J."/>
            <person name="Robinson-Rechavi M."/>
            <person name="Bucao C."/>
            <person name="Bouchez O."/>
            <person name="Gislard M."/>
            <person name="Lluch J."/>
            <person name="Milhes M."/>
            <person name="Lampietro C."/>
            <person name="Lopez Roques C."/>
            <person name="Donnadieu C."/>
            <person name="Braasch I."/>
            <person name="Desvignes T."/>
            <person name="Postlethwait J."/>
            <person name="Bobe J."/>
            <person name="Wedekind C."/>
            <person name="Guiguen Y."/>
        </authorList>
    </citation>
    <scope>NUCLEOTIDE SEQUENCE [LARGE SCALE GENOMIC DNA]</scope>
    <source>
        <strain evidence="10">Cs_M1</strain>
        <tissue evidence="10">Blood</tissue>
    </source>
</reference>
<accession>A0AAN8LL18</accession>
<feature type="region of interest" description="Disordered" evidence="8">
    <location>
        <begin position="766"/>
        <end position="804"/>
    </location>
</feature>
<keyword evidence="4" id="KW-0862">Zinc</keyword>
<keyword evidence="7" id="KW-0175">Coiled coil</keyword>
<dbReference type="PROSITE" id="PS00028">
    <property type="entry name" value="ZINC_FINGER_C2H2_1"/>
    <property type="match status" value="3"/>
</dbReference>
<evidence type="ECO:0000256" key="4">
    <source>
        <dbReference type="ARBA" id="ARBA00022833"/>
    </source>
</evidence>
<comment type="caution">
    <text evidence="10">The sequence shown here is derived from an EMBL/GenBank/DDBJ whole genome shotgun (WGS) entry which is preliminary data.</text>
</comment>
<feature type="compositionally biased region" description="Polar residues" evidence="8">
    <location>
        <begin position="950"/>
        <end position="960"/>
    </location>
</feature>
<evidence type="ECO:0000313" key="11">
    <source>
        <dbReference type="Proteomes" id="UP001356427"/>
    </source>
</evidence>
<feature type="compositionally biased region" description="Acidic residues" evidence="8">
    <location>
        <begin position="333"/>
        <end position="346"/>
    </location>
</feature>
<feature type="region of interest" description="Disordered" evidence="8">
    <location>
        <begin position="1385"/>
        <end position="1467"/>
    </location>
</feature>
<evidence type="ECO:0000256" key="1">
    <source>
        <dbReference type="ARBA" id="ARBA00004123"/>
    </source>
</evidence>
<feature type="region of interest" description="Disordered" evidence="8">
    <location>
        <begin position="941"/>
        <end position="960"/>
    </location>
</feature>
<feature type="compositionally biased region" description="Basic and acidic residues" evidence="8">
    <location>
        <begin position="709"/>
        <end position="723"/>
    </location>
</feature>
<feature type="compositionally biased region" description="Basic and acidic residues" evidence="8">
    <location>
        <begin position="1422"/>
        <end position="1438"/>
    </location>
</feature>
<feature type="compositionally biased region" description="Polar residues" evidence="8">
    <location>
        <begin position="1443"/>
        <end position="1456"/>
    </location>
</feature>
<dbReference type="InterPro" id="IPR013087">
    <property type="entry name" value="Znf_C2H2_type"/>
</dbReference>
<feature type="compositionally biased region" description="Acidic residues" evidence="8">
    <location>
        <begin position="836"/>
        <end position="849"/>
    </location>
</feature>
<dbReference type="SUPFAM" id="SSF57667">
    <property type="entry name" value="beta-beta-alpha zinc fingers"/>
    <property type="match status" value="1"/>
</dbReference>
<feature type="coiled-coil region" evidence="7">
    <location>
        <begin position="469"/>
        <end position="496"/>
    </location>
</feature>
<evidence type="ECO:0000256" key="2">
    <source>
        <dbReference type="ARBA" id="ARBA00022723"/>
    </source>
</evidence>
<dbReference type="InterPro" id="IPR036236">
    <property type="entry name" value="Znf_C2H2_sf"/>
</dbReference>